<reference evidence="1" key="1">
    <citation type="journal article" date="2021" name="Environ. Microbiol.">
        <title>Gene family expansions and transcriptome signatures uncover fungal adaptations to wood decay.</title>
        <authorList>
            <person name="Hage H."/>
            <person name="Miyauchi S."/>
            <person name="Viragh M."/>
            <person name="Drula E."/>
            <person name="Min B."/>
            <person name="Chaduli D."/>
            <person name="Navarro D."/>
            <person name="Favel A."/>
            <person name="Norest M."/>
            <person name="Lesage-Meessen L."/>
            <person name="Balint B."/>
            <person name="Merenyi Z."/>
            <person name="de Eugenio L."/>
            <person name="Morin E."/>
            <person name="Martinez A.T."/>
            <person name="Baldrian P."/>
            <person name="Stursova M."/>
            <person name="Martinez M.J."/>
            <person name="Novotny C."/>
            <person name="Magnuson J.K."/>
            <person name="Spatafora J.W."/>
            <person name="Maurice S."/>
            <person name="Pangilinan J."/>
            <person name="Andreopoulos W."/>
            <person name="LaButti K."/>
            <person name="Hundley H."/>
            <person name="Na H."/>
            <person name="Kuo A."/>
            <person name="Barry K."/>
            <person name="Lipzen A."/>
            <person name="Henrissat B."/>
            <person name="Riley R."/>
            <person name="Ahrendt S."/>
            <person name="Nagy L.G."/>
            <person name="Grigoriev I.V."/>
            <person name="Martin F."/>
            <person name="Rosso M.N."/>
        </authorList>
    </citation>
    <scope>NUCLEOTIDE SEQUENCE</scope>
    <source>
        <strain evidence="1">CBS 384.51</strain>
    </source>
</reference>
<sequence>MFVVSVGIRVGVNSLFIYYPDNCWRLSVTYTRRTLLFVVPTSFIVFASVSHADIRRVCRCTRQLLVNVTDCCLNITLLPWCFSLRRLFDVLGRCARCTIIMAKKKSTASSSKRKSPSNAAPRPKPATDLVAPDSVYPSFEDRVDPSVLKDLTPFPIVGRSPKVPPIFEYHGPHPYHRVKSSESRTFVYLLDPSPEGKDYAYALSESLGVPGGPTEALRGDLELLPGDALLGRPINKGGDPSFDCLQVLVGIVLDENLTPHIVNLLEHQERWTHGDIADAIRELMVARNDVLGSRADRVSTGKTAFELDPRAKPMKNGPQCFPLNNMVQQARQVEGPPAALKTVYNTPDTHQLRTHKFVMAVTKINTIGWDLQGPPSSLSAAEAYHDMINCPNLGHRRNFSSASQQMNIADAQRPTDSANSAFVEQQGHFGDAHIDFRDASNGWSCGNSLGDTPESPGFALPAPSVVHRPLTTRRYPPIGPKSVQFSWLGKASVCYQLSCVWHSVGGSQTFLRLYSVPENTPLPSLEMTGAPVLGGTPPFYTNHATIAQDGWVTMDRPSLLNFIMRGTLQYTRWILRQLPPECGIQVDANQFIRSVSYLEEDTETRVNPDDWDLAPDSDVQCPFGERHKAIQDAFLKTENDRLIAGIPIMTDNPYAEWDVTAMNYGHRTSKPGSVKRKQCPHQPAGGNKSKRPRTAAIMKAHTTWLVPDVLNDDNEVVGEGLRASGSGSGNGGDAEVVGTGVHVREEDGDDSDGEDASDNQDIEARGVENDDEDEDDEDRDSETDNNEGKNKGDYDDEVGEEDEEGEGDHDEVDGAADSVVEFGEIRELRDADTEHGGREESRSEEMQLAFTQAPVKDVYVLAPPLPAHARRWKETHGLDNCHEPSNSTGSTDAVRDVDRFPDFIRLTCITGEGVIDSILGSNIEERIHSVEGVVPAVISSEFLRHTLQNFDELDAKLTNALVPGCLDKDSLALCATSTRGIKEFCDGTDHWLSLYRQRVMLTKTILDRSVRHIIDNTCPDIVSAVLDGTFVSCDDWLSVLTEKVTTLVKCGMPVKAKSIQFFSPDKIAPKEFVEKASAAVRRKHLHPRKLKPLVLSYIRQILFVWFTSETPFTSQIQGALVRALVTHLGSGVLLLPDVWALYSNIPPWILAKECPRPYHANTSPDAIFRPEYLEPFVSRMVSDARISDARASMQQLQDAYVRLHERTNVHVQGSIEEATKAGNLRRLLKSMSAGTVIPQGPSESLSVFDGPPNTVPPLPSPISASTSVSPDASGAFAGPTPQVRRVIQFLQDSFVAVQALNDVGAYSSDLTDSQKFIMKRPDFYLPLRELAPSRAIMTAGLDRDFASTRAGFFSLQVFRHIHFNTEAFRLCPPDLRQVQFHTLADYKQYVAALQAHFPGRGDFFFCNKRALGSPVNDRTIERADDYWDVAMSPDYTWPPPRRFAAAYQSMTEFKKCLAPEHKHLWSGVGSLSMFLLLLDMHFVGLVDEPTVEDIAGIVASLQKGATFGLRSLGYLNASFNNIECRNQFTQFHDDVSQALSEEQAKQYGWSPIVCEHTLCKFSRLFKEGFYH</sequence>
<accession>A0ACB8TXV5</accession>
<evidence type="ECO:0000313" key="1">
    <source>
        <dbReference type="EMBL" id="KAI0086699.1"/>
    </source>
</evidence>
<organism evidence="1 2">
    <name type="scientific">Irpex rosettiformis</name>
    <dbReference type="NCBI Taxonomy" id="378272"/>
    <lineage>
        <taxon>Eukaryota</taxon>
        <taxon>Fungi</taxon>
        <taxon>Dikarya</taxon>
        <taxon>Basidiomycota</taxon>
        <taxon>Agaricomycotina</taxon>
        <taxon>Agaricomycetes</taxon>
        <taxon>Polyporales</taxon>
        <taxon>Irpicaceae</taxon>
        <taxon>Irpex</taxon>
    </lineage>
</organism>
<keyword evidence="2" id="KW-1185">Reference proteome</keyword>
<comment type="caution">
    <text evidence="1">The sequence shown here is derived from an EMBL/GenBank/DDBJ whole genome shotgun (WGS) entry which is preliminary data.</text>
</comment>
<dbReference type="EMBL" id="MU274922">
    <property type="protein sequence ID" value="KAI0086699.1"/>
    <property type="molecule type" value="Genomic_DNA"/>
</dbReference>
<proteinExistence type="predicted"/>
<evidence type="ECO:0000313" key="2">
    <source>
        <dbReference type="Proteomes" id="UP001055072"/>
    </source>
</evidence>
<protein>
    <submittedName>
        <fullName evidence="1">Uncharacterized protein</fullName>
    </submittedName>
</protein>
<dbReference type="Proteomes" id="UP001055072">
    <property type="component" value="Unassembled WGS sequence"/>
</dbReference>
<name>A0ACB8TXV5_9APHY</name>
<gene>
    <name evidence="1" type="ORF">BDY19DRAFT_908118</name>
</gene>